<evidence type="ECO:0000256" key="1">
    <source>
        <dbReference type="SAM" id="MobiDB-lite"/>
    </source>
</evidence>
<reference evidence="3" key="2">
    <citation type="submission" date="2025-05" db="UniProtKB">
        <authorList>
            <consortium name="Ensembl"/>
        </authorList>
    </citation>
    <scope>IDENTIFICATION</scope>
</reference>
<dbReference type="Ensembl" id="ENSPPYT00000041463.1">
    <property type="protein sequence ID" value="ENSPPYP00000026467.1"/>
    <property type="gene ID" value="ENSPPYG00000032396.1"/>
</dbReference>
<feature type="region of interest" description="Disordered" evidence="1">
    <location>
        <begin position="482"/>
        <end position="695"/>
    </location>
</feature>
<protein>
    <submittedName>
        <fullName evidence="3">A-kinase anchoring protein 17A</fullName>
    </submittedName>
    <submittedName>
        <fullName evidence="2">AKAP17A isoform 1</fullName>
    </submittedName>
</protein>
<dbReference type="GO" id="GO:0051018">
    <property type="term" value="F:protein kinase A binding"/>
    <property type="evidence" value="ECO:0007669"/>
    <property type="project" value="Ensembl"/>
</dbReference>
<evidence type="ECO:0000313" key="4">
    <source>
        <dbReference type="Proteomes" id="UP000001595"/>
    </source>
</evidence>
<dbReference type="STRING" id="9601.ENSPPYP00000022461"/>
<accession>A0A2J8R1V4</accession>
<accession>A0A8I5TKQ9</accession>
<dbReference type="PANTHER" id="PTHR12484:SF2">
    <property type="entry name" value="A-KINASE ANCHOR PROTEIN 17A"/>
    <property type="match status" value="1"/>
</dbReference>
<dbReference type="PANTHER" id="PTHR12484">
    <property type="entry name" value="B-LYMPHOCYTE ANTIGEN-RELATED"/>
    <property type="match status" value="1"/>
</dbReference>
<dbReference type="InterPro" id="IPR035979">
    <property type="entry name" value="RBD_domain_sf"/>
</dbReference>
<dbReference type="SUPFAM" id="SSF54928">
    <property type="entry name" value="RNA-binding domain, RBD"/>
    <property type="match status" value="1"/>
</dbReference>
<name>A0A2J8R1V4_PONAB</name>
<dbReference type="EMBL" id="NDHI03003814">
    <property type="protein sequence ID" value="PNJ02485.1"/>
    <property type="molecule type" value="Genomic_DNA"/>
</dbReference>
<dbReference type="GO" id="GO:0043484">
    <property type="term" value="P:regulation of RNA splicing"/>
    <property type="evidence" value="ECO:0007669"/>
    <property type="project" value="Ensembl"/>
</dbReference>
<dbReference type="GO" id="GO:0005829">
    <property type="term" value="C:cytosol"/>
    <property type="evidence" value="ECO:0007669"/>
    <property type="project" value="Ensembl"/>
</dbReference>
<dbReference type="CDD" id="cd12264">
    <property type="entry name" value="RRM_AKAP17A"/>
    <property type="match status" value="1"/>
</dbReference>
<sequence length="695" mass="80556">MAAATIVHDTSEAVELCPAYGLYLKPITKMTISVALPQLKQPGKSISNWEVMERLKGMVQNHQFSTLRISKSTMDFIRFEGEVENKSLVKSFLACLDGKTIKLSGFSDILKVRAAEFKIDFPTRHDWDSFFRDAKDMNETLPGERPDTIHLEGLPCKWFALKESGSEKPSEDVLVKVFEKFGEIRNVDIPMLDPYREEMTGRNFHTFSFGGHLNFEAYVQYREYVGFIQAMSALRGMKLMYKGEDGKAVACNIKVSFDSTKHLSDASIKKRQLERQKLQELEQQREEQKRREKEAEERQRAEERKQKELEELERERKREEKLRKREQKQRDRELRRNQKKLEKLQAEEQKQLQEKIKLEERKLLLAQRNLQSIRLIAELLSRAKAVKLQEQEQKEEKLRLQQQEERRRLQEAELRRVEEEKERALGLQRKERELRERLLSILLSKKPDDSHAHDELGVAHADLLQPVLDILQTVSSGCVSATTLHPLGGQPPSSAPKETPAHPEADGAPKSVNGSVAEEAPCKEGQSSCRVAPEDGSPEKRCPGGVLSCIPDNNQQAKGIPACEQNVSKKDTRSEQDKCNREPSKGRGRATGDGLDDRHTRERSRARQAGSREDGRPRKERRPHKKHAYKDDSPRRRSTSPDHTRSRRSHSKDRHRRERSRERRGSSSRKHSRHRRRSERSRSRSPSRHRSTWNR</sequence>
<proteinExistence type="predicted"/>
<gene>
    <name evidence="3" type="primary">AKAP17A</name>
    <name evidence="2" type="ORF">CR201_G0054824</name>
</gene>
<dbReference type="AlphaFoldDB" id="A0A2J8R1V4"/>
<keyword evidence="4" id="KW-1185">Reference proteome</keyword>
<dbReference type="GO" id="GO:0016607">
    <property type="term" value="C:nuclear speck"/>
    <property type="evidence" value="ECO:0007669"/>
    <property type="project" value="Ensembl"/>
</dbReference>
<feature type="compositionally biased region" description="Basic residues" evidence="1">
    <location>
        <begin position="645"/>
        <end position="658"/>
    </location>
</feature>
<dbReference type="InterPro" id="IPR056852">
    <property type="entry name" value="AK17A/B"/>
</dbReference>
<dbReference type="GeneTree" id="ENSGT00440000039314"/>
<feature type="region of interest" description="Disordered" evidence="1">
    <location>
        <begin position="279"/>
        <end position="337"/>
    </location>
</feature>
<feature type="compositionally biased region" description="Basic and acidic residues" evidence="1">
    <location>
        <begin position="595"/>
        <end position="617"/>
    </location>
</feature>
<feature type="compositionally biased region" description="Basic and acidic residues" evidence="1">
    <location>
        <begin position="567"/>
        <end position="585"/>
    </location>
</feature>
<dbReference type="Proteomes" id="UP000001595">
    <property type="component" value="Unplaced"/>
</dbReference>
<dbReference type="Pfam" id="PF25015">
    <property type="entry name" value="RBD_AKAP-17A"/>
    <property type="match status" value="1"/>
</dbReference>
<feature type="compositionally biased region" description="Basic residues" evidence="1">
    <location>
        <begin position="666"/>
        <end position="695"/>
    </location>
</feature>
<feature type="compositionally biased region" description="Basic residues" evidence="1">
    <location>
        <begin position="618"/>
        <end position="628"/>
    </location>
</feature>
<dbReference type="OrthoDB" id="1918237at2759"/>
<feature type="compositionally biased region" description="Basic and acidic residues" evidence="1">
    <location>
        <begin position="629"/>
        <end position="644"/>
    </location>
</feature>
<evidence type="ECO:0000313" key="2">
    <source>
        <dbReference type="EMBL" id="PNJ02485.1"/>
    </source>
</evidence>
<dbReference type="GO" id="GO:0003723">
    <property type="term" value="F:RNA binding"/>
    <property type="evidence" value="ECO:0007669"/>
    <property type="project" value="TreeGrafter"/>
</dbReference>
<organism evidence="2">
    <name type="scientific">Pongo abelii</name>
    <name type="common">Sumatran orangutan</name>
    <name type="synonym">Pongo pygmaeus abelii</name>
    <dbReference type="NCBI Taxonomy" id="9601"/>
    <lineage>
        <taxon>Eukaryota</taxon>
        <taxon>Metazoa</taxon>
        <taxon>Chordata</taxon>
        <taxon>Craniata</taxon>
        <taxon>Vertebrata</taxon>
        <taxon>Euteleostomi</taxon>
        <taxon>Mammalia</taxon>
        <taxon>Eutheria</taxon>
        <taxon>Euarchontoglires</taxon>
        <taxon>Primates</taxon>
        <taxon>Haplorrhini</taxon>
        <taxon>Catarrhini</taxon>
        <taxon>Hominidae</taxon>
        <taxon>Pongo</taxon>
    </lineage>
</organism>
<dbReference type="OMA" id="IPACEQN"/>
<evidence type="ECO:0000313" key="3">
    <source>
        <dbReference type="Ensembl" id="ENSPPYP00000026467.1"/>
    </source>
</evidence>
<reference evidence="2" key="1">
    <citation type="submission" date="2017-12" db="EMBL/GenBank/DDBJ databases">
        <title>High-resolution comparative analysis of great ape genomes.</title>
        <authorList>
            <person name="Pollen A."/>
            <person name="Hastie A."/>
            <person name="Hormozdiari F."/>
            <person name="Dougherty M."/>
            <person name="Liu R."/>
            <person name="Chaisson M."/>
            <person name="Hoppe E."/>
            <person name="Hill C."/>
            <person name="Pang A."/>
            <person name="Hillier L."/>
            <person name="Baker C."/>
            <person name="Armstrong J."/>
            <person name="Shendure J."/>
            <person name="Paten B."/>
            <person name="Wilson R."/>
            <person name="Chao H."/>
            <person name="Schneider V."/>
            <person name="Ventura M."/>
            <person name="Kronenberg Z."/>
            <person name="Murali S."/>
            <person name="Gordon D."/>
            <person name="Cantsilieris S."/>
            <person name="Munson K."/>
            <person name="Nelson B."/>
            <person name="Raja A."/>
            <person name="Underwood J."/>
            <person name="Diekhans M."/>
            <person name="Fiddes I."/>
            <person name="Haussler D."/>
            <person name="Eichler E."/>
        </authorList>
    </citation>
    <scope>NUCLEOTIDE SEQUENCE [LARGE SCALE GENOMIC DNA]</scope>
    <source>
        <strain evidence="2">Susie</strain>
    </source>
</reference>